<reference evidence="2 3" key="1">
    <citation type="journal article" date="2018" name="Sci. Data">
        <title>The draft genome sequence of cork oak.</title>
        <authorList>
            <person name="Ramos A.M."/>
            <person name="Usie A."/>
            <person name="Barbosa P."/>
            <person name="Barros P.M."/>
            <person name="Capote T."/>
            <person name="Chaves I."/>
            <person name="Simoes F."/>
            <person name="Abreu I."/>
            <person name="Carrasquinho I."/>
            <person name="Faro C."/>
            <person name="Guimaraes J.B."/>
            <person name="Mendonca D."/>
            <person name="Nobrega F."/>
            <person name="Rodrigues L."/>
            <person name="Saibo N.J.M."/>
            <person name="Varela M.C."/>
            <person name="Egas C."/>
            <person name="Matos J."/>
            <person name="Miguel C.M."/>
            <person name="Oliveira M.M."/>
            <person name="Ricardo C.P."/>
            <person name="Goncalves S."/>
        </authorList>
    </citation>
    <scope>NUCLEOTIDE SEQUENCE [LARGE SCALE GENOMIC DNA]</scope>
    <source>
        <strain evidence="3">cv. HL8</strain>
    </source>
</reference>
<sequence>MALEAPISAAATLLHDDNVLEPWTKSKRSKRPRLDNENPPTEEEYLALCLLMLGQADTNSTTTTIINSSTPPPLPLAQTDLT</sequence>
<evidence type="ECO:0000256" key="1">
    <source>
        <dbReference type="SAM" id="MobiDB-lite"/>
    </source>
</evidence>
<accession>A0AAW0LE45</accession>
<protein>
    <submittedName>
        <fullName evidence="2">Zinc finger protein azf1</fullName>
    </submittedName>
</protein>
<evidence type="ECO:0000313" key="3">
    <source>
        <dbReference type="Proteomes" id="UP000237347"/>
    </source>
</evidence>
<name>A0AAW0LE45_QUESU</name>
<dbReference type="AlphaFoldDB" id="A0AAW0LE45"/>
<feature type="region of interest" description="Disordered" evidence="1">
    <location>
        <begin position="18"/>
        <end position="41"/>
    </location>
</feature>
<proteinExistence type="predicted"/>
<organism evidence="2 3">
    <name type="scientific">Quercus suber</name>
    <name type="common">Cork oak</name>
    <dbReference type="NCBI Taxonomy" id="58331"/>
    <lineage>
        <taxon>Eukaryota</taxon>
        <taxon>Viridiplantae</taxon>
        <taxon>Streptophyta</taxon>
        <taxon>Embryophyta</taxon>
        <taxon>Tracheophyta</taxon>
        <taxon>Spermatophyta</taxon>
        <taxon>Magnoliopsida</taxon>
        <taxon>eudicotyledons</taxon>
        <taxon>Gunneridae</taxon>
        <taxon>Pentapetalae</taxon>
        <taxon>rosids</taxon>
        <taxon>fabids</taxon>
        <taxon>Fagales</taxon>
        <taxon>Fagaceae</taxon>
        <taxon>Quercus</taxon>
    </lineage>
</organism>
<comment type="caution">
    <text evidence="2">The sequence shown here is derived from an EMBL/GenBank/DDBJ whole genome shotgun (WGS) entry which is preliminary data.</text>
</comment>
<gene>
    <name evidence="2" type="primary">AZF1</name>
    <name evidence="2" type="ORF">CFP56_003808</name>
</gene>
<keyword evidence="3" id="KW-1185">Reference proteome</keyword>
<dbReference type="Gramene" id="rna-CFP56_56300">
    <property type="protein sequence ID" value="cds-POE98864.1"/>
    <property type="gene ID" value="gene-CFP56_56300"/>
</dbReference>
<feature type="region of interest" description="Disordered" evidence="1">
    <location>
        <begin position="62"/>
        <end position="82"/>
    </location>
</feature>
<dbReference type="EMBL" id="PKMF04000118">
    <property type="protein sequence ID" value="KAK7849086.1"/>
    <property type="molecule type" value="Genomic_DNA"/>
</dbReference>
<evidence type="ECO:0000313" key="2">
    <source>
        <dbReference type="EMBL" id="KAK7849086.1"/>
    </source>
</evidence>
<dbReference type="Proteomes" id="UP000237347">
    <property type="component" value="Unassembled WGS sequence"/>
</dbReference>